<dbReference type="Gene3D" id="2.20.25.10">
    <property type="match status" value="1"/>
</dbReference>
<dbReference type="SUPFAM" id="SSF57783">
    <property type="entry name" value="Zinc beta-ribbon"/>
    <property type="match status" value="1"/>
</dbReference>
<evidence type="ECO:0000259" key="5">
    <source>
        <dbReference type="SMART" id="SM00661"/>
    </source>
</evidence>
<dbReference type="InterPro" id="IPR019761">
    <property type="entry name" value="DNA-dir_RNA_pol-M_15_CS"/>
</dbReference>
<dbReference type="AlphaFoldDB" id="A0A368SAT6"/>
<organism evidence="6">
    <name type="scientific">Setaria italica</name>
    <name type="common">Foxtail millet</name>
    <name type="synonym">Panicum italicum</name>
    <dbReference type="NCBI Taxonomy" id="4555"/>
    <lineage>
        <taxon>Eukaryota</taxon>
        <taxon>Viridiplantae</taxon>
        <taxon>Streptophyta</taxon>
        <taxon>Embryophyta</taxon>
        <taxon>Tracheophyta</taxon>
        <taxon>Spermatophyta</taxon>
        <taxon>Magnoliopsida</taxon>
        <taxon>Liliopsida</taxon>
        <taxon>Poales</taxon>
        <taxon>Poaceae</taxon>
        <taxon>PACMAD clade</taxon>
        <taxon>Panicoideae</taxon>
        <taxon>Panicodae</taxon>
        <taxon>Paniceae</taxon>
        <taxon>Cenchrinae</taxon>
        <taxon>Setaria</taxon>
    </lineage>
</organism>
<accession>A0A368SAT6</accession>
<evidence type="ECO:0000256" key="3">
    <source>
        <dbReference type="ARBA" id="ARBA00022833"/>
    </source>
</evidence>
<keyword evidence="3" id="KW-0862">Zinc</keyword>
<dbReference type="SMART" id="SM00661">
    <property type="entry name" value="RPOL9"/>
    <property type="match status" value="1"/>
</dbReference>
<feature type="domain" description="DNA-directed RNA polymerase II subunit RPB9-like zinc ribbon" evidence="5">
    <location>
        <begin position="2"/>
        <end position="56"/>
    </location>
</feature>
<name>A0A368SAT6_SETIT</name>
<dbReference type="OrthoDB" id="282270at2759"/>
<proteinExistence type="inferred from homology"/>
<keyword evidence="4" id="KW-0804">Transcription</keyword>
<protein>
    <recommendedName>
        <fullName evidence="5">DNA-directed RNA polymerase II subunit RPB9-like zinc ribbon domain-containing protein</fullName>
    </recommendedName>
</protein>
<evidence type="ECO:0000256" key="1">
    <source>
        <dbReference type="ARBA" id="ARBA00008925"/>
    </source>
</evidence>
<dbReference type="GO" id="GO:0046872">
    <property type="term" value="F:metal ion binding"/>
    <property type="evidence" value="ECO:0007669"/>
    <property type="project" value="UniProtKB-KW"/>
</dbReference>
<dbReference type="InterPro" id="IPR001529">
    <property type="entry name" value="Zn_ribbon_RPB9"/>
</dbReference>
<keyword evidence="2" id="KW-0479">Metal-binding</keyword>
<dbReference type="Pfam" id="PF02150">
    <property type="entry name" value="Zn_ribbon_RPB9"/>
    <property type="match status" value="1"/>
</dbReference>
<comment type="similarity">
    <text evidence="1">Belongs to the archaeal RpoM/eukaryotic RPA12/RPB9/RPC11 RNA polymerase family.</text>
</comment>
<sequence>MRFCRECNNILYPKEDRRNRVLYCACRSCDDHQIPSSYAPFLHRSYYPKDLKFISANNCGVPTEQPN</sequence>
<dbReference type="EMBL" id="CM003535">
    <property type="protein sequence ID" value="RCV39478.1"/>
    <property type="molecule type" value="Genomic_DNA"/>
</dbReference>
<gene>
    <name evidence="6" type="ORF">SETIT_8G227700v2</name>
</gene>
<dbReference type="PROSITE" id="PS01030">
    <property type="entry name" value="RNA_POL_M_15KD"/>
    <property type="match status" value="1"/>
</dbReference>
<evidence type="ECO:0000256" key="4">
    <source>
        <dbReference type="ARBA" id="ARBA00023163"/>
    </source>
</evidence>
<dbReference type="GO" id="GO:0006351">
    <property type="term" value="P:DNA-templated transcription"/>
    <property type="evidence" value="ECO:0007669"/>
    <property type="project" value="InterPro"/>
</dbReference>
<evidence type="ECO:0000313" key="6">
    <source>
        <dbReference type="EMBL" id="RCV39478.1"/>
    </source>
</evidence>
<reference evidence="6" key="2">
    <citation type="submission" date="2015-07" db="EMBL/GenBank/DDBJ databases">
        <authorList>
            <person name="Noorani M."/>
        </authorList>
    </citation>
    <scope>NUCLEOTIDE SEQUENCE</scope>
    <source>
        <strain evidence="6">Yugu1</strain>
    </source>
</reference>
<reference evidence="6" key="1">
    <citation type="journal article" date="2012" name="Nat. Biotechnol.">
        <title>Reference genome sequence of the model plant Setaria.</title>
        <authorList>
            <person name="Bennetzen J.L."/>
            <person name="Schmutz J."/>
            <person name="Wang H."/>
            <person name="Percifield R."/>
            <person name="Hawkins J."/>
            <person name="Pontaroli A.C."/>
            <person name="Estep M."/>
            <person name="Feng L."/>
            <person name="Vaughn J.N."/>
            <person name="Grimwood J."/>
            <person name="Jenkins J."/>
            <person name="Barry K."/>
            <person name="Lindquist E."/>
            <person name="Hellsten U."/>
            <person name="Deshpande S."/>
            <person name="Wang X."/>
            <person name="Wu X."/>
            <person name="Mitros T."/>
            <person name="Triplett J."/>
            <person name="Yang X."/>
            <person name="Ye C.Y."/>
            <person name="Mauro-Herrera M."/>
            <person name="Wang L."/>
            <person name="Li P."/>
            <person name="Sharma M."/>
            <person name="Sharma R."/>
            <person name="Ronald P.C."/>
            <person name="Panaud O."/>
            <person name="Kellogg E.A."/>
            <person name="Brutnell T.P."/>
            <person name="Doust A.N."/>
            <person name="Tuskan G.A."/>
            <person name="Rokhsar D."/>
            <person name="Devos K.M."/>
        </authorList>
    </citation>
    <scope>NUCLEOTIDE SEQUENCE [LARGE SCALE GENOMIC DNA]</scope>
    <source>
        <strain evidence="6">Yugu1</strain>
    </source>
</reference>
<dbReference type="STRING" id="4555.A0A368SAT6"/>
<evidence type="ECO:0000256" key="2">
    <source>
        <dbReference type="ARBA" id="ARBA00022723"/>
    </source>
</evidence>